<dbReference type="EMBL" id="QUSF01000012">
    <property type="protein sequence ID" value="RLW04799.1"/>
    <property type="molecule type" value="Genomic_DNA"/>
</dbReference>
<name>A0A3L8SP37_CHLGU</name>
<evidence type="ECO:0008006" key="5">
    <source>
        <dbReference type="Google" id="ProtNLM"/>
    </source>
</evidence>
<dbReference type="AlphaFoldDB" id="A0A3L8SP37"/>
<feature type="region of interest" description="Disordered" evidence="2">
    <location>
        <begin position="364"/>
        <end position="398"/>
    </location>
</feature>
<feature type="region of interest" description="Disordered" evidence="2">
    <location>
        <begin position="786"/>
        <end position="805"/>
    </location>
</feature>
<feature type="coiled-coil region" evidence="1">
    <location>
        <begin position="490"/>
        <end position="623"/>
    </location>
</feature>
<feature type="region of interest" description="Disordered" evidence="2">
    <location>
        <begin position="158"/>
        <end position="177"/>
    </location>
</feature>
<sequence length="970" mass="106166">MAAAGAARPRKQKFLELVGSSSLQVLWKYFKKIKVYFCNQQALSSGRLSGATKLTSGRNQFGLRKGCHSDVEFYSTASANQVDTIQNGLDHCAALLKNVLQKEASGRETVHKQPGKTTTFKFTSKPLLTKGNTSKKKGLKRIITPAPVQKEIVPISNRKVASSTTPSTEKELSSAAQNQMVQPIPVPCSEHSPGSYQKLYEHVQTQMSLITGQSPQKSNEIPTITPSPTSNQGCQNVTALNYQLPTSTSALSLQHSANPLSTQSGVPVDSANECVPEMGGPVVCPVVSAAPAPAAAAQTQSGVALPGVIPCTALGTSTPSVPALVPTSSAREVAPSQEQQMKEADLVRCIQALLQSHEMLNGRTEQRGHHHCPAKHDGSCDTEEDTPEEHSEDMVSEEDELDVLDVAPVKDTSCKTSYVKKVLKSRKESPEETAHKVRTVKYLMGELRALVTDQGDSEMLRLMSEVEDSVSLLPAVVGSTNIQAEIALALQPLRSENAQLRRRLRMLNQQLREQESGEKTSGQSCNYELVSLQSLNMMLQSQLKESQKGLDSLQAKNEELLKIIESQKEENKHLVKGIQDKEEELLQNKQHYDIHSTKLKIEVEEALGNVKSLQLKLEASEKENKILGITLRQRDAEVKRLRELTRTLQGSMAKLLSDLTGDNVRPKPEKALSKSLLEDHEKQMQPELFPGSTSVMTYLKTLEMDHILTDKDLQFSKKIGEVEMQNLSYEKFAAEGSKIMSTFTEEQTSAPRGPPAPLKQDAETGSDSGTLLDDQTKLDETIYIPLTSSASKNQQPASGRNGVLPQSRGVCQRLDYNCELPSSVQQYGCEDPTLLDKLNAGYSVKKTVENTLEVTGGKMKPEGDKVQVRPRGIPSGVAKDFMDKPDQPQPGPYPCASMPFPAGVSQKSGSKAADFSCISFDDFSGRSDWSASSFSTFTSRDEEDFKNSLAALDANIARLQRTLQSNIRKQ</sequence>
<dbReference type="Proteomes" id="UP000276834">
    <property type="component" value="Unassembled WGS sequence"/>
</dbReference>
<feature type="region of interest" description="Disordered" evidence="2">
    <location>
        <begin position="876"/>
        <end position="899"/>
    </location>
</feature>
<keyword evidence="4" id="KW-1185">Reference proteome</keyword>
<dbReference type="OrthoDB" id="10014807at2759"/>
<comment type="caution">
    <text evidence="3">The sequence shown here is derived from an EMBL/GenBank/DDBJ whole genome shotgun (WGS) entry which is preliminary data.</text>
</comment>
<evidence type="ECO:0000313" key="3">
    <source>
        <dbReference type="EMBL" id="RLW04799.1"/>
    </source>
</evidence>
<evidence type="ECO:0000313" key="4">
    <source>
        <dbReference type="Proteomes" id="UP000276834"/>
    </source>
</evidence>
<dbReference type="Pfam" id="PF15254">
    <property type="entry name" value="CCDC14"/>
    <property type="match status" value="1"/>
</dbReference>
<organism evidence="3 4">
    <name type="scientific">Chloebia gouldiae</name>
    <name type="common">Gouldian finch</name>
    <name type="synonym">Erythrura gouldiae</name>
    <dbReference type="NCBI Taxonomy" id="44316"/>
    <lineage>
        <taxon>Eukaryota</taxon>
        <taxon>Metazoa</taxon>
        <taxon>Chordata</taxon>
        <taxon>Craniata</taxon>
        <taxon>Vertebrata</taxon>
        <taxon>Euteleostomi</taxon>
        <taxon>Archelosauria</taxon>
        <taxon>Archosauria</taxon>
        <taxon>Dinosauria</taxon>
        <taxon>Saurischia</taxon>
        <taxon>Theropoda</taxon>
        <taxon>Coelurosauria</taxon>
        <taxon>Aves</taxon>
        <taxon>Neognathae</taxon>
        <taxon>Neoaves</taxon>
        <taxon>Telluraves</taxon>
        <taxon>Australaves</taxon>
        <taxon>Passeriformes</taxon>
        <taxon>Passeroidea</taxon>
        <taxon>Passeridae</taxon>
        <taxon>Chloebia</taxon>
    </lineage>
</organism>
<keyword evidence="1" id="KW-0175">Coiled coil</keyword>
<dbReference type="InterPro" id="IPR029343">
    <property type="entry name" value="CCDC14"/>
</dbReference>
<evidence type="ECO:0000256" key="1">
    <source>
        <dbReference type="SAM" id="Coils"/>
    </source>
</evidence>
<dbReference type="PANTHER" id="PTHR22367">
    <property type="entry name" value="COILED-COIL DOMAIN-CONTAINING PROTEIN 14"/>
    <property type="match status" value="1"/>
</dbReference>
<dbReference type="STRING" id="44316.ENSEGOP00005006749"/>
<dbReference type="GO" id="GO:0034451">
    <property type="term" value="C:centriolar satellite"/>
    <property type="evidence" value="ECO:0007669"/>
    <property type="project" value="TreeGrafter"/>
</dbReference>
<dbReference type="GO" id="GO:0071539">
    <property type="term" value="P:protein localization to centrosome"/>
    <property type="evidence" value="ECO:0007669"/>
    <property type="project" value="TreeGrafter"/>
</dbReference>
<proteinExistence type="predicted"/>
<feature type="region of interest" description="Disordered" evidence="2">
    <location>
        <begin position="744"/>
        <end position="774"/>
    </location>
</feature>
<reference evidence="3 4" key="1">
    <citation type="journal article" date="2018" name="Proc. R. Soc. B">
        <title>A non-coding region near Follistatin controls head colour polymorphism in the Gouldian finch.</title>
        <authorList>
            <person name="Toomey M.B."/>
            <person name="Marques C.I."/>
            <person name="Andrade P."/>
            <person name="Araujo P.M."/>
            <person name="Sabatino S."/>
            <person name="Gazda M.A."/>
            <person name="Afonso S."/>
            <person name="Lopes R.J."/>
            <person name="Corbo J.C."/>
            <person name="Carneiro M."/>
        </authorList>
    </citation>
    <scope>NUCLEOTIDE SEQUENCE [LARGE SCALE GENOMIC DNA]</scope>
    <source>
        <strain evidence="3">Red01</strain>
        <tissue evidence="3">Muscle</tissue>
    </source>
</reference>
<gene>
    <name evidence="3" type="ORF">DV515_00005636</name>
</gene>
<feature type="region of interest" description="Disordered" evidence="2">
    <location>
        <begin position="212"/>
        <end position="232"/>
    </location>
</feature>
<accession>A0A3L8SP37</accession>
<feature type="compositionally biased region" description="Polar residues" evidence="2">
    <location>
        <begin position="786"/>
        <end position="798"/>
    </location>
</feature>
<evidence type="ECO:0000256" key="2">
    <source>
        <dbReference type="SAM" id="MobiDB-lite"/>
    </source>
</evidence>
<feature type="coiled-coil region" evidence="1">
    <location>
        <begin position="942"/>
        <end position="969"/>
    </location>
</feature>
<protein>
    <recommendedName>
        <fullName evidence="5">Coiled-coil domain-containing protein 14</fullName>
    </recommendedName>
</protein>
<dbReference type="PANTHER" id="PTHR22367:SF2">
    <property type="entry name" value="COILED-COIL DOMAIN-CONTAINING PROTEIN 14"/>
    <property type="match status" value="1"/>
</dbReference>